<dbReference type="SUPFAM" id="SSF54292">
    <property type="entry name" value="2Fe-2S ferredoxin-like"/>
    <property type="match status" value="1"/>
</dbReference>
<dbReference type="Proteomes" id="UP001156881">
    <property type="component" value="Unassembled WGS sequence"/>
</dbReference>
<protein>
    <submittedName>
        <fullName evidence="10">Vanillate O-demethylase ferredoxin subunit</fullName>
        <ecNumber evidence="10">1.14.13.82</ecNumber>
    </submittedName>
</protein>
<dbReference type="PRINTS" id="PR00409">
    <property type="entry name" value="PHDIOXRDTASE"/>
</dbReference>
<dbReference type="InterPro" id="IPR017927">
    <property type="entry name" value="FAD-bd_FR_type"/>
</dbReference>
<evidence type="ECO:0000256" key="2">
    <source>
        <dbReference type="ARBA" id="ARBA00022714"/>
    </source>
</evidence>
<keyword evidence="3" id="KW-0479">Metal-binding</keyword>
<evidence type="ECO:0000256" key="6">
    <source>
        <dbReference type="ARBA" id="ARBA00023014"/>
    </source>
</evidence>
<dbReference type="Gene3D" id="3.10.20.30">
    <property type="match status" value="1"/>
</dbReference>
<dbReference type="GO" id="GO:0008168">
    <property type="term" value="F:methyltransferase activity"/>
    <property type="evidence" value="ECO:0007669"/>
    <property type="project" value="UniProtKB-KW"/>
</dbReference>
<gene>
    <name evidence="9" type="ORF">GCM10007884_22920</name>
    <name evidence="10" type="ORF">GGR33_003244</name>
</gene>
<dbReference type="Gene3D" id="2.40.30.10">
    <property type="entry name" value="Translation factors"/>
    <property type="match status" value="1"/>
</dbReference>
<feature type="domain" description="2Fe-2S ferredoxin-type" evidence="7">
    <location>
        <begin position="231"/>
        <end position="315"/>
    </location>
</feature>
<dbReference type="GO" id="GO:0018489">
    <property type="term" value="F:vanillate monooxygenase activity"/>
    <property type="evidence" value="ECO:0007669"/>
    <property type="project" value="UniProtKB-EC"/>
</dbReference>
<dbReference type="SUPFAM" id="SSF63380">
    <property type="entry name" value="Riboflavin synthase domain-like"/>
    <property type="match status" value="1"/>
</dbReference>
<dbReference type="InterPro" id="IPR017938">
    <property type="entry name" value="Riboflavin_synthase-like_b-brl"/>
</dbReference>
<keyword evidence="2" id="KW-0001">2Fe-2S</keyword>
<name>A0A7W6AMB5_9HYPH</name>
<sequence length="315" mass="34621">MTARIIMKLRVESIRASTPEVAHIGLVHPLRPELPEWTPGAHVDFRLPDGKIRQYSLCGDPSDRSRYEVAIKREDQGRGGSKWVHENLALGTIAHVSAPRNNFPLAPGATRHVFVAGGIGITPFVAMARALAAEDRDFTLHLCARSAEDAPLIGLLREICGEQLHCWFSSEGRRFDPRVLGGPSEGTHIYSCGPERLVGSLQAALDLAGWPSEQIHIERFAATLDENFKPEPFEALIESTGQTLHVPADRSLLDVLREHGFTLSSSCEIGVCGSCECGYRDGVVLHRDSSLPLSKRQDRMMPCVSRARVHLTLAL</sequence>
<keyword evidence="5" id="KW-0408">Iron</keyword>
<reference evidence="10 11" key="3">
    <citation type="submission" date="2020-08" db="EMBL/GenBank/DDBJ databases">
        <title>Genomic Encyclopedia of Type Strains, Phase IV (KMG-IV): sequencing the most valuable type-strain genomes for metagenomic binning, comparative biology and taxonomic classification.</title>
        <authorList>
            <person name="Goeker M."/>
        </authorList>
    </citation>
    <scope>NUCLEOTIDE SEQUENCE [LARGE SCALE GENOMIC DNA]</scope>
    <source>
        <strain evidence="10 11">DSM 24105</strain>
    </source>
</reference>
<evidence type="ECO:0000313" key="11">
    <source>
        <dbReference type="Proteomes" id="UP000517759"/>
    </source>
</evidence>
<dbReference type="PROSITE" id="PS51384">
    <property type="entry name" value="FAD_FR"/>
    <property type="match status" value="1"/>
</dbReference>
<keyword evidence="12" id="KW-1185">Reference proteome</keyword>
<dbReference type="GO" id="GO:0051537">
    <property type="term" value="F:2 iron, 2 sulfur cluster binding"/>
    <property type="evidence" value="ECO:0007669"/>
    <property type="project" value="UniProtKB-KW"/>
</dbReference>
<reference evidence="9" key="4">
    <citation type="submission" date="2023-01" db="EMBL/GenBank/DDBJ databases">
        <title>Draft genome sequence of Methylobacterium brachythecii strain NBRC 107710.</title>
        <authorList>
            <person name="Sun Q."/>
            <person name="Mori K."/>
        </authorList>
    </citation>
    <scope>NUCLEOTIDE SEQUENCE</scope>
    <source>
        <strain evidence="9">NBRC 107710</strain>
    </source>
</reference>
<dbReference type="Gene3D" id="3.40.50.80">
    <property type="entry name" value="Nucleotide-binding domain of ferredoxin-NADP reductase (FNR) module"/>
    <property type="match status" value="1"/>
</dbReference>
<dbReference type="EC" id="1.14.13.82" evidence="10"/>
<organism evidence="10 11">
    <name type="scientific">Methylobacterium brachythecii</name>
    <dbReference type="NCBI Taxonomy" id="1176177"/>
    <lineage>
        <taxon>Bacteria</taxon>
        <taxon>Pseudomonadati</taxon>
        <taxon>Pseudomonadota</taxon>
        <taxon>Alphaproteobacteria</taxon>
        <taxon>Hyphomicrobiales</taxon>
        <taxon>Methylobacteriaceae</taxon>
        <taxon>Methylobacterium</taxon>
    </lineage>
</organism>
<evidence type="ECO:0000313" key="9">
    <source>
        <dbReference type="EMBL" id="GLS44304.1"/>
    </source>
</evidence>
<dbReference type="InterPro" id="IPR006058">
    <property type="entry name" value="2Fe2S_fd_BS"/>
</dbReference>
<dbReference type="SUPFAM" id="SSF52343">
    <property type="entry name" value="Ferredoxin reductase-like, C-terminal NADP-linked domain"/>
    <property type="match status" value="1"/>
</dbReference>
<keyword evidence="10" id="KW-0489">Methyltransferase</keyword>
<evidence type="ECO:0000313" key="10">
    <source>
        <dbReference type="EMBL" id="MBB3903735.1"/>
    </source>
</evidence>
<evidence type="ECO:0000313" key="12">
    <source>
        <dbReference type="Proteomes" id="UP001156881"/>
    </source>
</evidence>
<dbReference type="InterPro" id="IPR039261">
    <property type="entry name" value="FNR_nucleotide-bd"/>
</dbReference>
<dbReference type="PROSITE" id="PS51085">
    <property type="entry name" value="2FE2S_FER_2"/>
    <property type="match status" value="1"/>
</dbReference>
<dbReference type="InterPro" id="IPR001041">
    <property type="entry name" value="2Fe-2S_ferredoxin-type"/>
</dbReference>
<dbReference type="AlphaFoldDB" id="A0A7W6AMB5"/>
<dbReference type="InterPro" id="IPR050415">
    <property type="entry name" value="MRET"/>
</dbReference>
<keyword evidence="6" id="KW-0411">Iron-sulfur</keyword>
<evidence type="ECO:0000256" key="1">
    <source>
        <dbReference type="ARBA" id="ARBA00022630"/>
    </source>
</evidence>
<dbReference type="Pfam" id="PF00111">
    <property type="entry name" value="Fer2"/>
    <property type="match status" value="1"/>
</dbReference>
<reference evidence="9" key="1">
    <citation type="journal article" date="2014" name="Int. J. Syst. Evol. Microbiol.">
        <title>Complete genome of a new Firmicutes species belonging to the dominant human colonic microbiota ('Ruminococcus bicirculans') reveals two chromosomes and a selective capacity to utilize plant glucans.</title>
        <authorList>
            <consortium name="NISC Comparative Sequencing Program"/>
            <person name="Wegmann U."/>
            <person name="Louis P."/>
            <person name="Goesmann A."/>
            <person name="Henrissat B."/>
            <person name="Duncan S.H."/>
            <person name="Flint H.J."/>
        </authorList>
    </citation>
    <scope>NUCLEOTIDE SEQUENCE</scope>
    <source>
        <strain evidence="9">NBRC 107710</strain>
    </source>
</reference>
<keyword evidence="4 10" id="KW-0560">Oxidoreductase</keyword>
<dbReference type="InterPro" id="IPR036010">
    <property type="entry name" value="2Fe-2S_ferredoxin-like_sf"/>
</dbReference>
<evidence type="ECO:0000256" key="5">
    <source>
        <dbReference type="ARBA" id="ARBA00023004"/>
    </source>
</evidence>
<evidence type="ECO:0000256" key="4">
    <source>
        <dbReference type="ARBA" id="ARBA00023002"/>
    </source>
</evidence>
<dbReference type="CDD" id="cd00207">
    <property type="entry name" value="fer2"/>
    <property type="match status" value="1"/>
</dbReference>
<dbReference type="GO" id="GO:0032259">
    <property type="term" value="P:methylation"/>
    <property type="evidence" value="ECO:0007669"/>
    <property type="project" value="UniProtKB-KW"/>
</dbReference>
<dbReference type="RefSeq" id="WP_183506892.1">
    <property type="nucleotide sequence ID" value="NZ_BSPG01000010.1"/>
</dbReference>
<dbReference type="PANTHER" id="PTHR47354:SF1">
    <property type="entry name" value="CARNITINE MONOOXYGENASE REDUCTASE SUBUNIT"/>
    <property type="match status" value="1"/>
</dbReference>
<dbReference type="PANTHER" id="PTHR47354">
    <property type="entry name" value="NADH OXIDOREDUCTASE HCR"/>
    <property type="match status" value="1"/>
</dbReference>
<dbReference type="EMBL" id="JACIDN010000005">
    <property type="protein sequence ID" value="MBB3903735.1"/>
    <property type="molecule type" value="Genomic_DNA"/>
</dbReference>
<evidence type="ECO:0000259" key="7">
    <source>
        <dbReference type="PROSITE" id="PS51085"/>
    </source>
</evidence>
<proteinExistence type="predicted"/>
<reference evidence="12" key="2">
    <citation type="journal article" date="2019" name="Int. J. Syst. Evol. Microbiol.">
        <title>The Global Catalogue of Microorganisms (GCM) 10K type strain sequencing project: providing services to taxonomists for standard genome sequencing and annotation.</title>
        <authorList>
            <consortium name="The Broad Institute Genomics Platform"/>
            <consortium name="The Broad Institute Genome Sequencing Center for Infectious Disease"/>
            <person name="Wu L."/>
            <person name="Ma J."/>
        </authorList>
    </citation>
    <scope>NUCLEOTIDE SEQUENCE [LARGE SCALE GENOMIC DNA]</scope>
    <source>
        <strain evidence="12">NBRC 107710</strain>
    </source>
</reference>
<evidence type="ECO:0000259" key="8">
    <source>
        <dbReference type="PROSITE" id="PS51384"/>
    </source>
</evidence>
<dbReference type="Proteomes" id="UP000517759">
    <property type="component" value="Unassembled WGS sequence"/>
</dbReference>
<dbReference type="InterPro" id="IPR012675">
    <property type="entry name" value="Beta-grasp_dom_sf"/>
</dbReference>
<evidence type="ECO:0000256" key="3">
    <source>
        <dbReference type="ARBA" id="ARBA00022723"/>
    </source>
</evidence>
<feature type="domain" description="FAD-binding FR-type" evidence="8">
    <location>
        <begin position="4"/>
        <end position="106"/>
    </location>
</feature>
<dbReference type="EMBL" id="BSPG01000010">
    <property type="protein sequence ID" value="GLS44304.1"/>
    <property type="molecule type" value="Genomic_DNA"/>
</dbReference>
<keyword evidence="10" id="KW-0808">Transferase</keyword>
<dbReference type="PROSITE" id="PS00197">
    <property type="entry name" value="2FE2S_FER_1"/>
    <property type="match status" value="1"/>
</dbReference>
<keyword evidence="1" id="KW-0285">Flavoprotein</keyword>
<accession>A0A7W6AMB5</accession>
<comment type="caution">
    <text evidence="10">The sequence shown here is derived from an EMBL/GenBank/DDBJ whole genome shotgun (WGS) entry which is preliminary data.</text>
</comment>
<dbReference type="GO" id="GO:0046872">
    <property type="term" value="F:metal ion binding"/>
    <property type="evidence" value="ECO:0007669"/>
    <property type="project" value="UniProtKB-KW"/>
</dbReference>
<dbReference type="CDD" id="cd06185">
    <property type="entry name" value="PDR_like"/>
    <property type="match status" value="1"/>
</dbReference>